<evidence type="ECO:0000313" key="16">
    <source>
        <dbReference type="EMBL" id="MEC4718950.1"/>
    </source>
</evidence>
<keyword evidence="10 13" id="KW-1133">Transmembrane helix</keyword>
<dbReference type="NCBIfam" id="TIGR01583">
    <property type="entry name" value="formate-DH-gamm"/>
    <property type="match status" value="1"/>
</dbReference>
<evidence type="ECO:0000256" key="4">
    <source>
        <dbReference type="ARBA" id="ARBA00022448"/>
    </source>
</evidence>
<keyword evidence="4" id="KW-0813">Transport</keyword>
<dbReference type="InterPro" id="IPR016174">
    <property type="entry name" value="Di-haem_cyt_TM"/>
</dbReference>
<comment type="similarity">
    <text evidence="3">Belongs to the formate dehydrogenase gamma subunit family.</text>
</comment>
<feature type="transmembrane region" description="Helical" evidence="13">
    <location>
        <begin position="124"/>
        <end position="142"/>
    </location>
</feature>
<comment type="caution">
    <text evidence="16">The sequence shown here is derived from an EMBL/GenBank/DDBJ whole genome shotgun (WGS) entry which is preliminary data.</text>
</comment>
<keyword evidence="11" id="KW-0408">Iron</keyword>
<dbReference type="EC" id="1.17.1.9" evidence="16"/>
<keyword evidence="14" id="KW-0732">Signal</keyword>
<dbReference type="EMBL" id="JAWIIV010000004">
    <property type="protein sequence ID" value="MEC4718950.1"/>
    <property type="molecule type" value="Genomic_DNA"/>
</dbReference>
<evidence type="ECO:0000256" key="9">
    <source>
        <dbReference type="ARBA" id="ARBA00022982"/>
    </source>
</evidence>
<dbReference type="Pfam" id="PF01292">
    <property type="entry name" value="Ni_hydr_CYTB"/>
    <property type="match status" value="1"/>
</dbReference>
<keyword evidence="7 13" id="KW-0812">Transmembrane</keyword>
<feature type="domain" description="Cytochrome b561 bacterial/Ni-hydrogenase" evidence="15">
    <location>
        <begin position="159"/>
        <end position="333"/>
    </location>
</feature>
<evidence type="ECO:0000256" key="2">
    <source>
        <dbReference type="ARBA" id="ARBA00004651"/>
    </source>
</evidence>
<feature type="transmembrane region" description="Helical" evidence="13">
    <location>
        <begin position="211"/>
        <end position="231"/>
    </location>
</feature>
<feature type="chain" id="PRO_5045176128" evidence="14">
    <location>
        <begin position="21"/>
        <end position="381"/>
    </location>
</feature>
<evidence type="ECO:0000256" key="3">
    <source>
        <dbReference type="ARBA" id="ARBA00010747"/>
    </source>
</evidence>
<dbReference type="InterPro" id="IPR011577">
    <property type="entry name" value="Cyt_b561_bac/Ni-Hgenase"/>
</dbReference>
<feature type="transmembrane region" description="Helical" evidence="13">
    <location>
        <begin position="306"/>
        <end position="325"/>
    </location>
</feature>
<keyword evidence="16" id="KW-0560">Oxidoreductase</keyword>
<keyword evidence="8" id="KW-0479">Metal-binding</keyword>
<evidence type="ECO:0000313" key="17">
    <source>
        <dbReference type="Proteomes" id="UP001352263"/>
    </source>
</evidence>
<name>A0ABU6J5Z4_9BURK</name>
<feature type="transmembrane region" description="Helical" evidence="13">
    <location>
        <begin position="169"/>
        <end position="191"/>
    </location>
</feature>
<evidence type="ECO:0000256" key="5">
    <source>
        <dbReference type="ARBA" id="ARBA00022475"/>
    </source>
</evidence>
<comment type="subcellular location">
    <subcellularLocation>
        <location evidence="2">Cell membrane</location>
        <topology evidence="2">Multi-pass membrane protein</topology>
    </subcellularLocation>
</comment>
<dbReference type="Proteomes" id="UP001352263">
    <property type="component" value="Unassembled WGS sequence"/>
</dbReference>
<organism evidence="16 17">
    <name type="scientific">Noviherbaspirillum album</name>
    <dbReference type="NCBI Taxonomy" id="3080276"/>
    <lineage>
        <taxon>Bacteria</taxon>
        <taxon>Pseudomonadati</taxon>
        <taxon>Pseudomonadota</taxon>
        <taxon>Betaproteobacteria</taxon>
        <taxon>Burkholderiales</taxon>
        <taxon>Oxalobacteraceae</taxon>
        <taxon>Noviherbaspirillum</taxon>
    </lineage>
</organism>
<evidence type="ECO:0000256" key="10">
    <source>
        <dbReference type="ARBA" id="ARBA00022989"/>
    </source>
</evidence>
<feature type="transmembrane region" description="Helical" evidence="13">
    <location>
        <begin position="267"/>
        <end position="286"/>
    </location>
</feature>
<proteinExistence type="inferred from homology"/>
<keyword evidence="6" id="KW-0349">Heme</keyword>
<keyword evidence="12 13" id="KW-0472">Membrane</keyword>
<dbReference type="PANTHER" id="PTHR30074">
    <property type="entry name" value="FORMATE DEHYDROGENASE, NITRATE-INDUCIBLE, CYTOCHROME B556 FDN SUBUNIT"/>
    <property type="match status" value="1"/>
</dbReference>
<evidence type="ECO:0000256" key="6">
    <source>
        <dbReference type="ARBA" id="ARBA00022617"/>
    </source>
</evidence>
<evidence type="ECO:0000259" key="15">
    <source>
        <dbReference type="Pfam" id="PF01292"/>
    </source>
</evidence>
<dbReference type="SUPFAM" id="SSF81342">
    <property type="entry name" value="Transmembrane di-heme cytochromes"/>
    <property type="match status" value="1"/>
</dbReference>
<evidence type="ECO:0000256" key="7">
    <source>
        <dbReference type="ARBA" id="ARBA00022692"/>
    </source>
</evidence>
<evidence type="ECO:0000256" key="12">
    <source>
        <dbReference type="ARBA" id="ARBA00023136"/>
    </source>
</evidence>
<dbReference type="InterPro" id="IPR051817">
    <property type="entry name" value="FDH_cytochrome_b556_subunit"/>
</dbReference>
<comment type="cofactor">
    <cofactor evidence="1">
        <name>heme</name>
        <dbReference type="ChEBI" id="CHEBI:30413"/>
    </cofactor>
</comment>
<gene>
    <name evidence="16" type="ORF">RY831_07315</name>
</gene>
<dbReference type="Gene3D" id="1.20.950.20">
    <property type="entry name" value="Transmembrane di-heme cytochromes, Chain C"/>
    <property type="match status" value="1"/>
</dbReference>
<evidence type="ECO:0000256" key="13">
    <source>
        <dbReference type="SAM" id="Phobius"/>
    </source>
</evidence>
<evidence type="ECO:0000256" key="11">
    <source>
        <dbReference type="ARBA" id="ARBA00023004"/>
    </source>
</evidence>
<reference evidence="16 17" key="1">
    <citation type="submission" date="2023-10" db="EMBL/GenBank/DDBJ databases">
        <title>Noviherbaspirillum sp. CPCC 100848 genome assembly.</title>
        <authorList>
            <person name="Li X.Y."/>
            <person name="Fang X.M."/>
        </authorList>
    </citation>
    <scope>NUCLEOTIDE SEQUENCE [LARGE SCALE GENOMIC DNA]</scope>
    <source>
        <strain evidence="16 17">CPCC 100848</strain>
    </source>
</reference>
<sequence length="381" mass="41357">MKTWITGLALSLMLGGAAHAQEAKTPVAAPASAAAAPAAQAQTPLNVESIDILKQNQAERSLTQPGNNAPVWRQVKEGTNHYTSLPGPEMGVLIQPKAQFPGQDRATTAGEAWRQYRNGPLMQIGGWLLILAVLALAAVYFIKGPIRLKGARTGRLIERFTSLERITHWTVAITFLTLAISGVIMLFGKYVLLPVFGHTLFGWLAYACKNIHNFVGPLFSLSLIVMFVIFVKDNLPNRSDAVWIKRLGGAIGKEHVKSGRFNAGEKMWFWGGVTLLGLIVSASGFVLDMLVPGMLYTRGTMQVANVIHLVAAVLVFAMSLGHIYMGSIGTEGAYEAMRSGYVDDTWAREHHELWYEQVQSGEVPRVRSNPPAGGGAPVKTV</sequence>
<keyword evidence="17" id="KW-1185">Reference proteome</keyword>
<dbReference type="PANTHER" id="PTHR30074:SF6">
    <property type="entry name" value="FORMATE DEHYDROGENASE GAMMA SUBUNIT"/>
    <property type="match status" value="1"/>
</dbReference>
<dbReference type="InterPro" id="IPR006471">
    <property type="entry name" value="Formate_DH_gsu"/>
</dbReference>
<evidence type="ECO:0000256" key="1">
    <source>
        <dbReference type="ARBA" id="ARBA00001971"/>
    </source>
</evidence>
<accession>A0ABU6J5Z4</accession>
<keyword evidence="5" id="KW-1003">Cell membrane</keyword>
<keyword evidence="9" id="KW-0249">Electron transport</keyword>
<protein>
    <submittedName>
        <fullName evidence="16">Formate dehydrogenase subunit gamma</fullName>
        <ecNumber evidence="16">1.17.1.9</ecNumber>
    </submittedName>
</protein>
<evidence type="ECO:0000256" key="8">
    <source>
        <dbReference type="ARBA" id="ARBA00022723"/>
    </source>
</evidence>
<evidence type="ECO:0000256" key="14">
    <source>
        <dbReference type="SAM" id="SignalP"/>
    </source>
</evidence>
<feature type="signal peptide" evidence="14">
    <location>
        <begin position="1"/>
        <end position="20"/>
    </location>
</feature>
<dbReference type="RefSeq" id="WP_326505665.1">
    <property type="nucleotide sequence ID" value="NZ_JAWIIV010000004.1"/>
</dbReference>
<dbReference type="GO" id="GO:0008863">
    <property type="term" value="F:formate dehydrogenase (NAD+) activity"/>
    <property type="evidence" value="ECO:0007669"/>
    <property type="project" value="UniProtKB-EC"/>
</dbReference>